<keyword evidence="2" id="KW-0812">Transmembrane</keyword>
<feature type="region of interest" description="Disordered" evidence="1">
    <location>
        <begin position="120"/>
        <end position="151"/>
    </location>
</feature>
<proteinExistence type="predicted"/>
<comment type="caution">
    <text evidence="3">The sequence shown here is derived from an EMBL/GenBank/DDBJ whole genome shotgun (WGS) entry which is preliminary data.</text>
</comment>
<organism evidence="3 4">
    <name type="scientific">Alloalcanivorax xenomutans</name>
    <dbReference type="NCBI Taxonomy" id="1094342"/>
    <lineage>
        <taxon>Bacteria</taxon>
        <taxon>Pseudomonadati</taxon>
        <taxon>Pseudomonadota</taxon>
        <taxon>Gammaproteobacteria</taxon>
        <taxon>Oceanospirillales</taxon>
        <taxon>Alcanivoracaceae</taxon>
        <taxon>Alloalcanivorax</taxon>
    </lineage>
</organism>
<dbReference type="EMBL" id="JAJVKT010000036">
    <property type="protein sequence ID" value="MCE7511020.1"/>
    <property type="molecule type" value="Genomic_DNA"/>
</dbReference>
<reference evidence="3" key="1">
    <citation type="submission" date="2022-01" db="EMBL/GenBank/DDBJ databases">
        <authorList>
            <person name="Karlyshev A.V."/>
            <person name="Jaspars M."/>
        </authorList>
    </citation>
    <scope>NUCLEOTIDE SEQUENCE</scope>
    <source>
        <strain evidence="3">AGSA3-2</strain>
    </source>
</reference>
<feature type="compositionally biased region" description="Basic and acidic residues" evidence="1">
    <location>
        <begin position="7"/>
        <end position="16"/>
    </location>
</feature>
<feature type="transmembrane region" description="Helical" evidence="2">
    <location>
        <begin position="71"/>
        <end position="89"/>
    </location>
</feature>
<keyword evidence="2" id="KW-1133">Transmembrane helix</keyword>
<evidence type="ECO:0000313" key="3">
    <source>
        <dbReference type="EMBL" id="MCE7511020.1"/>
    </source>
</evidence>
<name>A0A9Q3ZES4_9GAMM</name>
<dbReference type="AlphaFoldDB" id="A0A9Q3ZES4"/>
<evidence type="ECO:0000256" key="2">
    <source>
        <dbReference type="SAM" id="Phobius"/>
    </source>
</evidence>
<keyword evidence="2" id="KW-0472">Membrane</keyword>
<protein>
    <submittedName>
        <fullName evidence="3">Uncharacterized protein</fullName>
    </submittedName>
</protein>
<gene>
    <name evidence="3" type="ORF">LZG35_20490</name>
</gene>
<evidence type="ECO:0000313" key="4">
    <source>
        <dbReference type="Proteomes" id="UP001107961"/>
    </source>
</evidence>
<dbReference type="RefSeq" id="WP_233926175.1">
    <property type="nucleotide sequence ID" value="NZ_JAJVKT010000036.1"/>
</dbReference>
<feature type="region of interest" description="Disordered" evidence="1">
    <location>
        <begin position="1"/>
        <end position="51"/>
    </location>
</feature>
<sequence length="151" mass="16671">MTTLNQEQHRKTENARHWVAASAESQSQPERGTVRPNEAERLAESQRTGGDPMRIKAIRSWVTQGGPGRQMALILAALLIGVPVTLLVLEPLISVVVTVIFGIVMVRALFAGDGHAEESPSFSFTLHDGDRKDGHPSYNQLDNSQENPYNW</sequence>
<accession>A0A9Q3ZES4</accession>
<feature type="compositionally biased region" description="Polar residues" evidence="1">
    <location>
        <begin position="137"/>
        <end position="151"/>
    </location>
</feature>
<keyword evidence="4" id="KW-1185">Reference proteome</keyword>
<dbReference type="Proteomes" id="UP001107961">
    <property type="component" value="Unassembled WGS sequence"/>
</dbReference>
<evidence type="ECO:0000256" key="1">
    <source>
        <dbReference type="SAM" id="MobiDB-lite"/>
    </source>
</evidence>